<evidence type="ECO:0000259" key="5">
    <source>
        <dbReference type="Pfam" id="PF20789"/>
    </source>
</evidence>
<proteinExistence type="inferred from homology"/>
<sequence>MSLKQQIAVEPLRPGYFCSVKNPTRLGALSEYVFGGNTIAVAVNAAYQTVSDTHHLYSLCGHFIRPATTDRKLFCHVESIRDSKSFQTRQIRVSQVTDQGSTKLCLIALADFHIEEPYSAVTYSIPPETECAPTTLCGKYFIPSPGTSKDCDLYRDIERFVDMRFIHDNDTSQKNQKQNPRLDSPPPSPSAITKEMFRVPEPLDNEAEQISALAFYADKGLAYIPAIHNGYDLWQASACATLEFSLRILVHGLNLGKWHMAEQRTLAAGNARAFSEGRIWNGDGHLVASMTQQTILRPNAELGARL</sequence>
<dbReference type="GO" id="GO:0047617">
    <property type="term" value="F:fatty acyl-CoA hydrolase activity"/>
    <property type="evidence" value="ECO:0007669"/>
    <property type="project" value="InterPro"/>
</dbReference>
<dbReference type="Proteomes" id="UP001165205">
    <property type="component" value="Unassembled WGS sequence"/>
</dbReference>
<evidence type="ECO:0000313" key="6">
    <source>
        <dbReference type="EMBL" id="GMG37585.1"/>
    </source>
</evidence>
<reference evidence="7 8" key="1">
    <citation type="submission" date="2016-10" db="EMBL/GenBank/DDBJ databases">
        <title>Genome sequencing of Aspergillus oryzae BCC7051.</title>
        <authorList>
            <person name="Thammarongtham C."/>
            <person name="Vorapreeda T."/>
            <person name="Nookaew I."/>
            <person name="Srisuk T."/>
            <person name="Land M."/>
            <person name="Jeennor S."/>
            <person name="Laoteng K."/>
        </authorList>
    </citation>
    <scope>NUCLEOTIDE SEQUENCE [LARGE SCALE GENOMIC DNA]</scope>
    <source>
        <strain evidence="7 8">BCC7051</strain>
    </source>
</reference>
<dbReference type="SUPFAM" id="SSF54637">
    <property type="entry name" value="Thioesterase/thiol ester dehydrase-isomerase"/>
    <property type="match status" value="2"/>
</dbReference>
<keyword evidence="2" id="KW-0378">Hydrolase</keyword>
<evidence type="ECO:0000259" key="4">
    <source>
        <dbReference type="Pfam" id="PF13622"/>
    </source>
</evidence>
<comment type="similarity">
    <text evidence="1">Belongs to the C/M/P thioester hydrolase family.</text>
</comment>
<name>A0A1S9DHG4_ASPOZ</name>
<feature type="domain" description="Acyl-CoA thioesterase-like C-terminal" evidence="5">
    <location>
        <begin position="179"/>
        <end position="295"/>
    </location>
</feature>
<evidence type="ECO:0000256" key="2">
    <source>
        <dbReference type="ARBA" id="ARBA00022801"/>
    </source>
</evidence>
<evidence type="ECO:0000256" key="1">
    <source>
        <dbReference type="ARBA" id="ARBA00006538"/>
    </source>
</evidence>
<gene>
    <name evidence="6" type="ORF">Aory04_001241700</name>
    <name evidence="7" type="ORF">OAory_01096720</name>
</gene>
<dbReference type="PANTHER" id="PTHR11066:SF35">
    <property type="entry name" value="ACYL-COA THIOESTERASE II"/>
    <property type="match status" value="1"/>
</dbReference>
<accession>A0A1S9DHG4</accession>
<dbReference type="CDD" id="cd03445">
    <property type="entry name" value="Thioesterase_II_repeat2"/>
    <property type="match status" value="1"/>
</dbReference>
<dbReference type="InterPro" id="IPR049450">
    <property type="entry name" value="ACOT8-like_C"/>
</dbReference>
<dbReference type="Gene3D" id="2.40.160.210">
    <property type="entry name" value="Acyl-CoA thioesterase, double hotdog domain"/>
    <property type="match status" value="1"/>
</dbReference>
<dbReference type="Proteomes" id="UP000190312">
    <property type="component" value="Unassembled WGS sequence"/>
</dbReference>
<feature type="region of interest" description="Disordered" evidence="3">
    <location>
        <begin position="168"/>
        <end position="192"/>
    </location>
</feature>
<reference evidence="6" key="2">
    <citation type="submission" date="2023-04" db="EMBL/GenBank/DDBJ databases">
        <title>Aspergillus oryzae NBRC 4228.</title>
        <authorList>
            <person name="Ichikawa N."/>
            <person name="Sato H."/>
            <person name="Tonouchi N."/>
        </authorList>
    </citation>
    <scope>NUCLEOTIDE SEQUENCE</scope>
    <source>
        <strain evidence="6">NBRC 4228</strain>
    </source>
</reference>
<dbReference type="eggNOG" id="KOG3016">
    <property type="taxonomic scope" value="Eukaryota"/>
</dbReference>
<evidence type="ECO:0000313" key="7">
    <source>
        <dbReference type="EMBL" id="OOO08376.1"/>
    </source>
</evidence>
<dbReference type="InterPro" id="IPR049449">
    <property type="entry name" value="TesB_ACOT8-like_N"/>
</dbReference>
<organism evidence="7 8">
    <name type="scientific">Aspergillus oryzae</name>
    <name type="common">Yellow koji mold</name>
    <dbReference type="NCBI Taxonomy" id="5062"/>
    <lineage>
        <taxon>Eukaryota</taxon>
        <taxon>Fungi</taxon>
        <taxon>Dikarya</taxon>
        <taxon>Ascomycota</taxon>
        <taxon>Pezizomycotina</taxon>
        <taxon>Eurotiomycetes</taxon>
        <taxon>Eurotiomycetidae</taxon>
        <taxon>Eurotiales</taxon>
        <taxon>Aspergillaceae</taxon>
        <taxon>Aspergillus</taxon>
        <taxon>Aspergillus subgen. Circumdati</taxon>
    </lineage>
</organism>
<dbReference type="CDD" id="cd03444">
    <property type="entry name" value="Thioesterase_II_repeat1"/>
    <property type="match status" value="1"/>
</dbReference>
<dbReference type="InterPro" id="IPR029069">
    <property type="entry name" value="HotDog_dom_sf"/>
</dbReference>
<feature type="domain" description="Acyl-CoA thioesterase-like N-terminal HotDog" evidence="4">
    <location>
        <begin position="32"/>
        <end position="113"/>
    </location>
</feature>
<dbReference type="EMBL" id="MKZY01000005">
    <property type="protein sequence ID" value="OOO08376.1"/>
    <property type="molecule type" value="Genomic_DNA"/>
</dbReference>
<feature type="compositionally biased region" description="Polar residues" evidence="3">
    <location>
        <begin position="172"/>
        <end position="181"/>
    </location>
</feature>
<protein>
    <submittedName>
        <fullName evidence="6">Unnamed protein product</fullName>
    </submittedName>
</protein>
<dbReference type="OrthoDB" id="68328at2759"/>
<dbReference type="EMBL" id="BSYA01000248">
    <property type="protein sequence ID" value="GMG37585.1"/>
    <property type="molecule type" value="Genomic_DNA"/>
</dbReference>
<evidence type="ECO:0000313" key="8">
    <source>
        <dbReference type="Proteomes" id="UP000190312"/>
    </source>
</evidence>
<dbReference type="InterPro" id="IPR003703">
    <property type="entry name" value="Acyl_CoA_thio"/>
</dbReference>
<dbReference type="InterPro" id="IPR042171">
    <property type="entry name" value="Acyl-CoA_hotdog"/>
</dbReference>
<dbReference type="OMA" id="IPPETEC"/>
<dbReference type="Pfam" id="PF20789">
    <property type="entry name" value="4HBT_3C"/>
    <property type="match status" value="1"/>
</dbReference>
<dbReference type="Pfam" id="PF13622">
    <property type="entry name" value="4HBT_3"/>
    <property type="match status" value="1"/>
</dbReference>
<dbReference type="GO" id="GO:0006637">
    <property type="term" value="P:acyl-CoA metabolic process"/>
    <property type="evidence" value="ECO:0007669"/>
    <property type="project" value="InterPro"/>
</dbReference>
<evidence type="ECO:0000256" key="3">
    <source>
        <dbReference type="SAM" id="MobiDB-lite"/>
    </source>
</evidence>
<dbReference type="AlphaFoldDB" id="A0A1S9DHG4"/>
<dbReference type="GO" id="GO:0005782">
    <property type="term" value="C:peroxisomal matrix"/>
    <property type="evidence" value="ECO:0007669"/>
    <property type="project" value="UniProtKB-SubCell"/>
</dbReference>
<dbReference type="VEuPathDB" id="FungiDB:AO090020000615"/>
<comment type="caution">
    <text evidence="7">The sequence shown here is derived from an EMBL/GenBank/DDBJ whole genome shotgun (WGS) entry which is preliminary data.</text>
</comment>
<dbReference type="GO" id="GO:0009062">
    <property type="term" value="P:fatty acid catabolic process"/>
    <property type="evidence" value="ECO:0007669"/>
    <property type="project" value="TreeGrafter"/>
</dbReference>
<dbReference type="PANTHER" id="PTHR11066">
    <property type="entry name" value="ACYL-COA THIOESTERASE"/>
    <property type="match status" value="1"/>
</dbReference>